<sequence length="342" mass="37036">MFSEASQTPFGLVGNEIQLKLDPDRLTGFSDLKQDELVAFLDSQASNNQLNHAAGHIVPSALGENFLQQQVATATGDGSIKQEHSSGSPLYHDMQPSMSAQSTAYHGNNLSQSFAAAQQHAAAARWGYGATQMTYQATQHTIDPRFLGQQMIQQQIYPNHSSAYQYPQAPGSNDYHYQIFRYSANFYQSITRLFLECQNLKYLIGLVLVAVGGAYAQCAEGKYGGADGCNICGSCLEDKACDYDTGFCWDDNTDKEKRNCASGYTSQQCNVPVCPGDCTSAGGFCAGPDKCVCPDLLAERKDDMGQSTCYSLRADGLKGAGIALLVLIASIFSCRLVHAMNH</sequence>
<keyword evidence="2" id="KW-1133">Transmembrane helix</keyword>
<accession>E4YLB1</accession>
<evidence type="ECO:0000256" key="1">
    <source>
        <dbReference type="SAM" id="MobiDB-lite"/>
    </source>
</evidence>
<feature type="transmembrane region" description="Helical" evidence="2">
    <location>
        <begin position="319"/>
        <end position="337"/>
    </location>
</feature>
<organism evidence="3">
    <name type="scientific">Oikopleura dioica</name>
    <name type="common">Tunicate</name>
    <dbReference type="NCBI Taxonomy" id="34765"/>
    <lineage>
        <taxon>Eukaryota</taxon>
        <taxon>Metazoa</taxon>
        <taxon>Chordata</taxon>
        <taxon>Tunicata</taxon>
        <taxon>Appendicularia</taxon>
        <taxon>Copelata</taxon>
        <taxon>Oikopleuridae</taxon>
        <taxon>Oikopleura</taxon>
    </lineage>
</organism>
<protein>
    <submittedName>
        <fullName evidence="3">Uncharacterized protein</fullName>
    </submittedName>
</protein>
<evidence type="ECO:0000313" key="3">
    <source>
        <dbReference type="EMBL" id="CBY36272.1"/>
    </source>
</evidence>
<keyword evidence="2" id="KW-0472">Membrane</keyword>
<name>E4YLB1_OIKDI</name>
<feature type="region of interest" description="Disordered" evidence="1">
    <location>
        <begin position="73"/>
        <end position="95"/>
    </location>
</feature>
<dbReference type="Gene3D" id="2.10.25.10">
    <property type="entry name" value="Laminin"/>
    <property type="match status" value="1"/>
</dbReference>
<dbReference type="EMBL" id="FN654748">
    <property type="protein sequence ID" value="CBY36272.1"/>
    <property type="molecule type" value="Genomic_DNA"/>
</dbReference>
<proteinExistence type="predicted"/>
<gene>
    <name evidence="3" type="ORF">GSOID_T00028761001</name>
</gene>
<evidence type="ECO:0000256" key="2">
    <source>
        <dbReference type="SAM" id="Phobius"/>
    </source>
</evidence>
<reference evidence="3" key="1">
    <citation type="journal article" date="2010" name="Science">
        <title>Plasticity of animal genome architecture unmasked by rapid evolution of a pelagic tunicate.</title>
        <authorList>
            <person name="Denoeud F."/>
            <person name="Henriet S."/>
            <person name="Mungpakdee S."/>
            <person name="Aury J.M."/>
            <person name="Da Silva C."/>
            <person name="Brinkmann H."/>
            <person name="Mikhaleva J."/>
            <person name="Olsen L.C."/>
            <person name="Jubin C."/>
            <person name="Canestro C."/>
            <person name="Bouquet J.M."/>
            <person name="Danks G."/>
            <person name="Poulain J."/>
            <person name="Campsteijn C."/>
            <person name="Adamski M."/>
            <person name="Cross I."/>
            <person name="Yadetie F."/>
            <person name="Muffato M."/>
            <person name="Louis A."/>
            <person name="Butcher S."/>
            <person name="Tsagkogeorga G."/>
            <person name="Konrad A."/>
            <person name="Singh S."/>
            <person name="Jensen M.F."/>
            <person name="Cong E.H."/>
            <person name="Eikeseth-Otteraa H."/>
            <person name="Noel B."/>
            <person name="Anthouard V."/>
            <person name="Porcel B.M."/>
            <person name="Kachouri-Lafond R."/>
            <person name="Nishino A."/>
            <person name="Ugolini M."/>
            <person name="Chourrout P."/>
            <person name="Nishida H."/>
            <person name="Aasland R."/>
            <person name="Huzurbazar S."/>
            <person name="Westhof E."/>
            <person name="Delsuc F."/>
            <person name="Lehrach H."/>
            <person name="Reinhardt R."/>
            <person name="Weissenbach J."/>
            <person name="Roy S.W."/>
            <person name="Artiguenave F."/>
            <person name="Postlethwait J.H."/>
            <person name="Manak J.R."/>
            <person name="Thompson E.M."/>
            <person name="Jaillon O."/>
            <person name="Du Pasquier L."/>
            <person name="Boudinot P."/>
            <person name="Liberles D.A."/>
            <person name="Volff J.N."/>
            <person name="Philippe H."/>
            <person name="Lenhard B."/>
            <person name="Roest Crollius H."/>
            <person name="Wincker P."/>
            <person name="Chourrout D."/>
        </authorList>
    </citation>
    <scope>NUCLEOTIDE SEQUENCE [LARGE SCALE GENOMIC DNA]</scope>
</reference>
<dbReference type="Proteomes" id="UP000011014">
    <property type="component" value="Unassembled WGS sequence"/>
</dbReference>
<dbReference type="AlphaFoldDB" id="E4YLB1"/>
<keyword evidence="2" id="KW-0812">Transmembrane</keyword>